<dbReference type="SMART" id="SM01173">
    <property type="entry name" value="DUF4187"/>
    <property type="match status" value="1"/>
</dbReference>
<feature type="region of interest" description="Disordered" evidence="1">
    <location>
        <begin position="731"/>
        <end position="777"/>
    </location>
</feature>
<feature type="compositionally biased region" description="Basic and acidic residues" evidence="1">
    <location>
        <begin position="45"/>
        <end position="58"/>
    </location>
</feature>
<proteinExistence type="predicted"/>
<feature type="region of interest" description="Disordered" evidence="1">
    <location>
        <begin position="692"/>
        <end position="715"/>
    </location>
</feature>
<dbReference type="InterPro" id="IPR021933">
    <property type="entry name" value="SERRATE/Ars2_N"/>
</dbReference>
<dbReference type="AlphaFoldDB" id="A0A9W9ENZ8"/>
<feature type="domain" description="DUF4187" evidence="2">
    <location>
        <begin position="453"/>
        <end position="785"/>
    </location>
</feature>
<feature type="compositionally biased region" description="Basic residues" evidence="1">
    <location>
        <begin position="30"/>
        <end position="41"/>
    </location>
</feature>
<dbReference type="PANTHER" id="PTHR21032:SF2">
    <property type="entry name" value="RESISTANCE PROTEIN ARS2, PUTATIVE (AFU_ORTHOLOGUE AFUA_2G14710)-RELATED"/>
    <property type="match status" value="1"/>
</dbReference>
<dbReference type="Pfam" id="PF13821">
    <property type="entry name" value="DUF4187"/>
    <property type="match status" value="1"/>
</dbReference>
<sequence length="843" mass="95447">MDSYDGYTSPRRSRDADSFAGRAPDEYRRRSPSPRRRRGRSRSPMIDRYEPSDRRSRDNYYNGSRDGGHREGRRRALSPNVGQKDSYTPDDSITHNRYVDPLSLDYTLDIKEFRVWWRDEQDVKRTKERTKGIKEERESREDRDKEEARLEKDYSDYLIKFTRAFVLKHRNDEWFKERYVDEVRNPLRSRLLAFRKGAYEQWERDLSEGLFDDFTLEGIYKSEHDGAGGVVEKEEGETTAVGETLGPQDLLPVRGGDLRDEALYQPTLLIKTLAPNISRDRVEEFCKEHLGEGEGGLKWLSLGEPKDHKKFHRMGWIMLNPGSETATAVEAGDEHDTGSIDFEMNQDPKTNEASATSTAEKALSVVNEKKIHDPKALWDLFSAPKRIEKDLGLVRRLVEKLDEEMATEVSDEVNAATKIEDRVEDLKRKGWLQPPVTGPVSAKQNGFDPDSVDEKFEDGEETEAQSSNDVDDMDLLAMKKNLDLMIEYLRRVHTFCFFCVFEGDSVHGLIHKCQGHLRRPRSGLSARSEEVADATTNGLDFPPEEEEDKEEGESSPSQERRNRRPASKAEQQLLRAFNWVKNFEDKLNLILDPETVDLRKFHGMDEEEATVDELLMKHVTKREVQNSDNPIRFDCKLPDCSKTFAAERFWLNHATGGGAAGQPPKNPGHQAFRANIKRDMALVKRFALDPSRISLPRPDQNTKNQQLPPLAAGPLGGMPMMARGAGSWGNNGMMPGDGGLHQPGVMRRGNNRYNSNRSGPYDRRRPNNNGRLSPVRMPNMYGAGHFPPVPPGHPAAAMVAAPFPDSMTAGGGQPPRESVQGRSIKSYEDLDAVGGSGSGELNY</sequence>
<evidence type="ECO:0000259" key="2">
    <source>
        <dbReference type="SMART" id="SM01173"/>
    </source>
</evidence>
<accession>A0A9W9ENZ8</accession>
<dbReference type="OrthoDB" id="342064at2759"/>
<feature type="region of interest" description="Disordered" evidence="1">
    <location>
        <begin position="803"/>
        <end position="843"/>
    </location>
</feature>
<feature type="compositionally biased region" description="Basic and acidic residues" evidence="1">
    <location>
        <begin position="12"/>
        <end position="29"/>
    </location>
</feature>
<keyword evidence="4" id="KW-1185">Reference proteome</keyword>
<dbReference type="Proteomes" id="UP001149074">
    <property type="component" value="Unassembled WGS sequence"/>
</dbReference>
<reference evidence="3" key="1">
    <citation type="submission" date="2022-11" db="EMBL/GenBank/DDBJ databases">
        <authorList>
            <person name="Petersen C."/>
        </authorList>
    </citation>
    <scope>NUCLEOTIDE SEQUENCE</scope>
    <source>
        <strain evidence="3">IBT 30761</strain>
    </source>
</reference>
<dbReference type="GeneID" id="81361422"/>
<dbReference type="EMBL" id="JAPQKI010000010">
    <property type="protein sequence ID" value="KAJ5085181.1"/>
    <property type="molecule type" value="Genomic_DNA"/>
</dbReference>
<feature type="compositionally biased region" description="Polar residues" evidence="1">
    <location>
        <begin position="80"/>
        <end position="91"/>
    </location>
</feature>
<dbReference type="GO" id="GO:0000776">
    <property type="term" value="C:kinetochore"/>
    <property type="evidence" value="ECO:0007669"/>
    <property type="project" value="TreeGrafter"/>
</dbReference>
<organism evidence="3 4">
    <name type="scientific">Penicillium argentinense</name>
    <dbReference type="NCBI Taxonomy" id="1131581"/>
    <lineage>
        <taxon>Eukaryota</taxon>
        <taxon>Fungi</taxon>
        <taxon>Dikarya</taxon>
        <taxon>Ascomycota</taxon>
        <taxon>Pezizomycotina</taxon>
        <taxon>Eurotiomycetes</taxon>
        <taxon>Eurotiomycetidae</taxon>
        <taxon>Eurotiales</taxon>
        <taxon>Aspergillaceae</taxon>
        <taxon>Penicillium</taxon>
    </lineage>
</organism>
<dbReference type="PANTHER" id="PTHR21032">
    <property type="entry name" value="G PATCH DOMAIN-CONTAINING PROTEIN 11"/>
    <property type="match status" value="1"/>
</dbReference>
<reference evidence="3" key="2">
    <citation type="journal article" date="2023" name="IMA Fungus">
        <title>Comparative genomic study of the Penicillium genus elucidates a diverse pangenome and 15 lateral gene transfer events.</title>
        <authorList>
            <person name="Petersen C."/>
            <person name="Sorensen T."/>
            <person name="Nielsen M.R."/>
            <person name="Sondergaard T.E."/>
            <person name="Sorensen J.L."/>
            <person name="Fitzpatrick D.A."/>
            <person name="Frisvad J.C."/>
            <person name="Nielsen K.L."/>
        </authorList>
    </citation>
    <scope>NUCLEOTIDE SEQUENCE</scope>
    <source>
        <strain evidence="3">IBT 30761</strain>
    </source>
</reference>
<feature type="region of interest" description="Disordered" evidence="1">
    <location>
        <begin position="127"/>
        <end position="146"/>
    </location>
</feature>
<dbReference type="InterPro" id="IPR025239">
    <property type="entry name" value="DUF4187"/>
</dbReference>
<name>A0A9W9ENZ8_9EURO</name>
<feature type="compositionally biased region" description="Gly residues" evidence="1">
    <location>
        <begin position="834"/>
        <end position="843"/>
    </location>
</feature>
<feature type="region of interest" description="Disordered" evidence="1">
    <location>
        <begin position="1"/>
        <end position="96"/>
    </location>
</feature>
<feature type="region of interest" description="Disordered" evidence="1">
    <location>
        <begin position="519"/>
        <end position="568"/>
    </location>
</feature>
<evidence type="ECO:0000256" key="1">
    <source>
        <dbReference type="SAM" id="MobiDB-lite"/>
    </source>
</evidence>
<gene>
    <name evidence="3" type="ORF">N7532_009952</name>
</gene>
<comment type="caution">
    <text evidence="3">The sequence shown here is derived from an EMBL/GenBank/DDBJ whole genome shotgun (WGS) entry which is preliminary data.</text>
</comment>
<feature type="compositionally biased region" description="Low complexity" evidence="1">
    <location>
        <begin position="747"/>
        <end position="759"/>
    </location>
</feature>
<dbReference type="Pfam" id="PF12066">
    <property type="entry name" value="SERRATE_Ars2_N"/>
    <property type="match status" value="1"/>
</dbReference>
<feature type="compositionally biased region" description="Acidic residues" evidence="1">
    <location>
        <begin position="542"/>
        <end position="553"/>
    </location>
</feature>
<evidence type="ECO:0000313" key="3">
    <source>
        <dbReference type="EMBL" id="KAJ5085181.1"/>
    </source>
</evidence>
<dbReference type="RefSeq" id="XP_056469859.1">
    <property type="nucleotide sequence ID" value="XM_056622443.1"/>
</dbReference>
<feature type="compositionally biased region" description="Acidic residues" evidence="1">
    <location>
        <begin position="455"/>
        <end position="469"/>
    </location>
</feature>
<protein>
    <recommendedName>
        <fullName evidence="2">DUF4187 domain-containing protein</fullName>
    </recommendedName>
</protein>
<dbReference type="InterPro" id="IPR039249">
    <property type="entry name" value="GPATCH11"/>
</dbReference>
<evidence type="ECO:0000313" key="4">
    <source>
        <dbReference type="Proteomes" id="UP001149074"/>
    </source>
</evidence>
<feature type="region of interest" description="Disordered" evidence="1">
    <location>
        <begin position="431"/>
        <end position="469"/>
    </location>
</feature>